<comment type="caution">
    <text evidence="3">The sequence shown here is derived from an EMBL/GenBank/DDBJ whole genome shotgun (WGS) entry which is preliminary data.</text>
</comment>
<feature type="compositionally biased region" description="Basic and acidic residues" evidence="1">
    <location>
        <begin position="268"/>
        <end position="282"/>
    </location>
</feature>
<feature type="compositionally biased region" description="Polar residues" evidence="1">
    <location>
        <begin position="495"/>
        <end position="508"/>
    </location>
</feature>
<feature type="compositionally biased region" description="Low complexity" evidence="1">
    <location>
        <begin position="413"/>
        <end position="440"/>
    </location>
</feature>
<protein>
    <recommendedName>
        <fullName evidence="2">Transcription factor TFIID subunit 8 C-terminal domain-containing protein</fullName>
    </recommendedName>
</protein>
<feature type="compositionally biased region" description="Polar residues" evidence="1">
    <location>
        <begin position="396"/>
        <end position="410"/>
    </location>
</feature>
<feature type="region of interest" description="Disordered" evidence="1">
    <location>
        <begin position="495"/>
        <end position="533"/>
    </location>
</feature>
<accession>A0A4T0MAN5</accession>
<feature type="compositionally biased region" description="Polar residues" evidence="1">
    <location>
        <begin position="379"/>
        <end position="388"/>
    </location>
</feature>
<evidence type="ECO:0000313" key="4">
    <source>
        <dbReference type="EMBL" id="TIC31066.1"/>
    </source>
</evidence>
<dbReference type="AlphaFoldDB" id="A0A4T0MAN5"/>
<feature type="region of interest" description="Disordered" evidence="1">
    <location>
        <begin position="258"/>
        <end position="463"/>
    </location>
</feature>
<reference evidence="5 6" key="1">
    <citation type="submission" date="2019-03" db="EMBL/GenBank/DDBJ databases">
        <title>Sequencing 25 genomes of Wallemia mellicola.</title>
        <authorList>
            <person name="Gostincar C."/>
        </authorList>
    </citation>
    <scope>NUCLEOTIDE SEQUENCE [LARGE SCALE GENOMIC DNA]</scope>
    <source>
        <strain evidence="3 6">EXF-6152</strain>
        <strain evidence="4 5">EXF-8738</strain>
    </source>
</reference>
<dbReference type="OMA" id="QYTENAY"/>
<evidence type="ECO:0000313" key="3">
    <source>
        <dbReference type="EMBL" id="TIB80043.1"/>
    </source>
</evidence>
<evidence type="ECO:0000313" key="5">
    <source>
        <dbReference type="Proteomes" id="UP000305647"/>
    </source>
</evidence>
<name>A0A4T0MAN5_9BASI</name>
<dbReference type="Proteomes" id="UP000305647">
    <property type="component" value="Unassembled WGS sequence"/>
</dbReference>
<dbReference type="Proteomes" id="UP000310685">
    <property type="component" value="Unassembled WGS sequence"/>
</dbReference>
<dbReference type="GO" id="GO:0046982">
    <property type="term" value="F:protein heterodimerization activity"/>
    <property type="evidence" value="ECO:0007669"/>
    <property type="project" value="InterPro"/>
</dbReference>
<feature type="domain" description="Transcription factor TFIID subunit 8 C-terminal" evidence="2">
    <location>
        <begin position="190"/>
        <end position="235"/>
    </location>
</feature>
<dbReference type="Pfam" id="PF10406">
    <property type="entry name" value="TAF8_C"/>
    <property type="match status" value="1"/>
</dbReference>
<dbReference type="InterPro" id="IPR009072">
    <property type="entry name" value="Histone-fold"/>
</dbReference>
<sequence length="533" mass="59002">MFNDDFGNELFSDGADDAYDTTYQEQPVYEKEVYYPENLRGADKQQVSPETASQLIRRTIAQEAQHVGFERATEDAMIEIERHAVFCIESLAKMTMEYAQNAYRTEATLHEVCEAFNDVGMTPSELNPVVERNKRFANVGTLQPTQIHYKKQFVDPTHDFLPSDDEQGPEAEIQAEAAFRMSELATLGILPMLPPRHSYHRTAVYPTPHRTQTPLAHLDRKQNTSRLVERALKSLIERTQVATESSLMAKNQEALAASLNDDEGILPTKEKKKDDKGKDSEHGGVPPEQSQQPGQPVAETSKEIPTHPGGEAMEGVEQPNASGGRPDSGAIQQFNQDQIDQPQRPDPVSEEKGSQAAPSIPSEQPGESAQATVAPVEQTPVQPVSQPEDTNKSEQPEQPAQTNETGQPTEAMQIGEQTQQTGQQTENTQPKPQPTQQEKQSVIQSNGIHRAKPQDTRSGKPPWLQNIQIDANILKELPLEFGIVNFGGAGETLNTSSSMDMHSSTGQPGNRLVPTDDDASGYESRVKRRRWKV</sequence>
<evidence type="ECO:0000313" key="6">
    <source>
        <dbReference type="Proteomes" id="UP000310685"/>
    </source>
</evidence>
<dbReference type="EMBL" id="SPRO01000015">
    <property type="protein sequence ID" value="TIC31066.1"/>
    <property type="molecule type" value="Genomic_DNA"/>
</dbReference>
<dbReference type="EMBL" id="SPRC01000019">
    <property type="protein sequence ID" value="TIB80043.1"/>
    <property type="molecule type" value="Genomic_DNA"/>
</dbReference>
<feature type="compositionally biased region" description="Low complexity" evidence="1">
    <location>
        <begin position="331"/>
        <end position="342"/>
    </location>
</feature>
<dbReference type="Gene3D" id="1.10.20.10">
    <property type="entry name" value="Histone, subunit A"/>
    <property type="match status" value="1"/>
</dbReference>
<proteinExistence type="predicted"/>
<dbReference type="InterPro" id="IPR019473">
    <property type="entry name" value="TFIID_su8_C"/>
</dbReference>
<feature type="compositionally biased region" description="Polar residues" evidence="1">
    <location>
        <begin position="361"/>
        <end position="371"/>
    </location>
</feature>
<evidence type="ECO:0000256" key="1">
    <source>
        <dbReference type="SAM" id="MobiDB-lite"/>
    </source>
</evidence>
<organism evidence="3 6">
    <name type="scientific">Wallemia mellicola</name>
    <dbReference type="NCBI Taxonomy" id="1708541"/>
    <lineage>
        <taxon>Eukaryota</taxon>
        <taxon>Fungi</taxon>
        <taxon>Dikarya</taxon>
        <taxon>Basidiomycota</taxon>
        <taxon>Wallemiomycotina</taxon>
        <taxon>Wallemiomycetes</taxon>
        <taxon>Wallemiales</taxon>
        <taxon>Wallemiaceae</taxon>
        <taxon>Wallemia</taxon>
    </lineage>
</organism>
<dbReference type="CDD" id="cd00076">
    <property type="entry name" value="HFD_SF"/>
    <property type="match status" value="1"/>
</dbReference>
<evidence type="ECO:0000259" key="2">
    <source>
        <dbReference type="Pfam" id="PF10406"/>
    </source>
</evidence>
<gene>
    <name evidence="4" type="ORF">E3Q10_01856</name>
    <name evidence="3" type="ORF">E3Q22_02177</name>
</gene>